<sequence length="276" mass="30993">MDNKANNGDWEAFDEEDALSLCNLTMQEDYCNNSSSSAHQSPIANDFFEFSNESSSLNHDDPNYHSAPDVIFCGKLMVQEDEEQEELNEYQKRDYLAMVKSNSFRKPSSRCYESNHKEVEEDPTNDNNNKSLRFSGSKSQIQNQTHSSSPYHHHHRHQVQKVNISSLTSMSAKSRRRMFMFGPVKFKPEMELSAIKERQGKRLTTLLSPPTVLDGGKAVVNDGRKRGSSGSHWGVVKSSLRGRAHLSNVLTRSFVFGCIPAGMVGANGGNWVKVAN</sequence>
<protein>
    <submittedName>
        <fullName evidence="2">OLC1v1026016C1</fullName>
    </submittedName>
</protein>
<accession>A0AAV1C8Y3</accession>
<name>A0AAV1C8Y3_OLDCO</name>
<dbReference type="PANTHER" id="PTHR34130:SF14">
    <property type="match status" value="1"/>
</dbReference>
<evidence type="ECO:0000256" key="1">
    <source>
        <dbReference type="SAM" id="MobiDB-lite"/>
    </source>
</evidence>
<dbReference type="Proteomes" id="UP001161247">
    <property type="component" value="Chromosome 1"/>
</dbReference>
<organism evidence="2 3">
    <name type="scientific">Oldenlandia corymbosa var. corymbosa</name>
    <dbReference type="NCBI Taxonomy" id="529605"/>
    <lineage>
        <taxon>Eukaryota</taxon>
        <taxon>Viridiplantae</taxon>
        <taxon>Streptophyta</taxon>
        <taxon>Embryophyta</taxon>
        <taxon>Tracheophyta</taxon>
        <taxon>Spermatophyta</taxon>
        <taxon>Magnoliopsida</taxon>
        <taxon>eudicotyledons</taxon>
        <taxon>Gunneridae</taxon>
        <taxon>Pentapetalae</taxon>
        <taxon>asterids</taxon>
        <taxon>lamiids</taxon>
        <taxon>Gentianales</taxon>
        <taxon>Rubiaceae</taxon>
        <taxon>Rubioideae</taxon>
        <taxon>Spermacoceae</taxon>
        <taxon>Hedyotis-Oldenlandia complex</taxon>
        <taxon>Oldenlandia</taxon>
    </lineage>
</organism>
<proteinExistence type="predicted"/>
<dbReference type="EMBL" id="OX459118">
    <property type="protein sequence ID" value="CAI9091089.1"/>
    <property type="molecule type" value="Genomic_DNA"/>
</dbReference>
<keyword evidence="3" id="KW-1185">Reference proteome</keyword>
<dbReference type="AlphaFoldDB" id="A0AAV1C8Y3"/>
<evidence type="ECO:0000313" key="3">
    <source>
        <dbReference type="Proteomes" id="UP001161247"/>
    </source>
</evidence>
<evidence type="ECO:0000313" key="2">
    <source>
        <dbReference type="EMBL" id="CAI9091089.1"/>
    </source>
</evidence>
<feature type="region of interest" description="Disordered" evidence="1">
    <location>
        <begin position="106"/>
        <end position="166"/>
    </location>
</feature>
<gene>
    <name evidence="2" type="ORF">OLC1_LOCUS3103</name>
</gene>
<reference evidence="2" key="1">
    <citation type="submission" date="2023-03" db="EMBL/GenBank/DDBJ databases">
        <authorList>
            <person name="Julca I."/>
        </authorList>
    </citation>
    <scope>NUCLEOTIDE SEQUENCE</scope>
</reference>
<dbReference type="PANTHER" id="PTHR34130">
    <property type="entry name" value="OS08G0243800 PROTEIN"/>
    <property type="match status" value="1"/>
</dbReference>
<feature type="compositionally biased region" description="Polar residues" evidence="1">
    <location>
        <begin position="125"/>
        <end position="145"/>
    </location>
</feature>